<feature type="region of interest" description="Disordered" evidence="1">
    <location>
        <begin position="1"/>
        <end position="55"/>
    </location>
</feature>
<evidence type="ECO:0000313" key="3">
    <source>
        <dbReference type="EMBL" id="KAJ1154543.1"/>
    </source>
</evidence>
<dbReference type="InterPro" id="IPR036116">
    <property type="entry name" value="FN3_sf"/>
</dbReference>
<evidence type="ECO:0000256" key="1">
    <source>
        <dbReference type="SAM" id="MobiDB-lite"/>
    </source>
</evidence>
<feature type="compositionally biased region" description="Basic and acidic residues" evidence="1">
    <location>
        <begin position="1000"/>
        <end position="1020"/>
    </location>
</feature>
<feature type="compositionally biased region" description="Polar residues" evidence="1">
    <location>
        <begin position="464"/>
        <end position="474"/>
    </location>
</feature>
<organism evidence="3 4">
    <name type="scientific">Pleurodeles waltl</name>
    <name type="common">Iberian ribbed newt</name>
    <dbReference type="NCBI Taxonomy" id="8319"/>
    <lineage>
        <taxon>Eukaryota</taxon>
        <taxon>Metazoa</taxon>
        <taxon>Chordata</taxon>
        <taxon>Craniata</taxon>
        <taxon>Vertebrata</taxon>
        <taxon>Euteleostomi</taxon>
        <taxon>Amphibia</taxon>
        <taxon>Batrachia</taxon>
        <taxon>Caudata</taxon>
        <taxon>Salamandroidea</taxon>
        <taxon>Salamandridae</taxon>
        <taxon>Pleurodelinae</taxon>
        <taxon>Pleurodeles</taxon>
    </lineage>
</organism>
<evidence type="ECO:0000313" key="4">
    <source>
        <dbReference type="Proteomes" id="UP001066276"/>
    </source>
</evidence>
<dbReference type="SUPFAM" id="SSF49265">
    <property type="entry name" value="Fibronectin type III"/>
    <property type="match status" value="2"/>
</dbReference>
<name>A0AAV7RUD9_PLEWA</name>
<feature type="compositionally biased region" description="Low complexity" evidence="1">
    <location>
        <begin position="601"/>
        <end position="612"/>
    </location>
</feature>
<gene>
    <name evidence="3" type="ORF">NDU88_007294</name>
</gene>
<feature type="domain" description="Fibronectin type-III" evidence="2">
    <location>
        <begin position="1676"/>
        <end position="1774"/>
    </location>
</feature>
<evidence type="ECO:0000259" key="2">
    <source>
        <dbReference type="PROSITE" id="PS50853"/>
    </source>
</evidence>
<sequence>MRIRSPDDKVAVRARPPYSAGSESARRAQGYLFGTRARSRSLNHTPLKPEEESPEIKHIASESVHVVSMNSPQKSQSVYRASLTKRKIPEPEEDIPEPKDVSVRVMSSQSVLVSWVDPKSDETKKVEATRYYSVRYREKGESARWDYKQVSNRRTLVDQLMPDTMYEFSARITEGDRHSQWTASVFQRTPESPPTSAPESFDVWPLDGKGTAVSATWEPPSDSSGKVKEYIISYAPALKPFGGQSISVPGHATSTTIEGLQPGERYVFKIRAANRRGQGPPSKAFSVVMPGAPAVDDPNMNVQDTLESITTSTSVPPSSAHTSSPAPRRHVKPVKKPVPKLKNPSNYKPKLPLKKAAQIESDFEAPEVTDDNNISAETSTSIPKTSQSAPPQQRIVFPVFNNRPSPPGRTTSKNRPSMFSQHANYDKHDSSSSVSLSLPPSSEPPALPKDVNKKSRYQIFGHDNNPSSSPINNEQTKDNENYSEDNGKKTKLSSEPQPTKHHLPTEAPLKTPHIPFASNQVFGESNHNSKSRQPSESQIVKNHDEYGTKDILDKSDISPTIQTPLSAPKRKSNPYVHRRTSLKHPISKKLHTKQDRKDHSSSTSSKSSASSSVLRANDNIVDEDERNGREETLSTANPRLAFPATTSSEASSRSGKQKKNPNHSHVPTIYTPKPPQSETSSVVVKNEDYITKLDTRRENSNPLIATNHSPSSSRVPLSGHSHSSTQNNVQKKVGSTQNPNIPHSTVSSKLNSDNRPTALTASKRENNNQGKNAVVNAFTAKQHLVPPLVRKSASELLDYYRRRSTLISHIPGRKIMLTPKGNGLTSSPEKHPQTILPSTRAPLFDALNYDILKSGNQLSKFSATSDPFLNLKTTPARSLSTTTFPTIAHKNPPLLSSSPKKVIDRLDHGVRKSKGALTRTEKRIPLTPPPKKVKVPVNIPLLSSNSNSGSNLAHNMPTGKHIKDNPDLSESKLQSSVTSSPNHVLAQAAAESHLAPGSIDSEKRNAKENHSNKMKSSDLKKDTSFTLLPTTTTLAKAGTAPSILKRPSLIPRPRNTDHNPKKVPVLPSSEESQSPVLPVQHIGSKATSGSKHRPILSKQLSTSSPLPDVPQANQLQPELKSSSTNRRFSQGAADLSLSLKVPSSPIRRPSLSHPHYRSSSRVSPNMGGTRRLRKPYHSSSLRKGLSVPSEPVEQNNENLNFEKDITKSKGSLRLRETAYVEIKDEEELSAPPVVNESLLQQFSVPSPSAKSQTHNLPTKGNSLWKTIASTTIFPKSSARTVAPNARRSMSRHSSHESPSKATSSTSTTTTVPHTASTTHSLLPMPPFSRHRMHGSRLRSPLNRNFSRAPLRQVNGNNGRPNLTTKLSTNGQLLPNTNGKPVGQMIINGPQGTKWIVDLNRGLVLNHEGRYLQDSQGKPLRIKLGGDGRTIVDLQGTPLVSPDGLPFFGSGRFGKPLASAQGKPILSLGGKPLIGLEVIKTTRLPTTTPTTTRTTTTTTTATTTTTTTTVPTTPEPTTIQPTTEEQLMPTCPPGTYEQYDEEGNLLMGPDGLPDCYTEENYSGLETEVMVTTEGTEIYTYRSVDEDYEIFETTLPTSVELLTTQPSATEAAPEVTPFSSPLVSSLDIAGKERFTAPYVSYISKDPDAPCSLNDALEHFQVESLEELIPPGLTDNRLAPQNITYNVTVVAVQGCHSFIILDWAKPSKGDFITGYLVYSASYDDYLRNKWSTRPAGGTHFPIENLKPNTRYYFKVQAKNPYGYAPASESVTFVTESDNPLLIVRPPGGEPVWIPFAFKYDPSYAECYGKQYVKRTRYRKFVGVVLCNSLRYKIFLSDNLRDTFYGIGDSWGRGEDHCQFVDAYKDGRTGPQSYTQALPPS</sequence>
<feature type="region of interest" description="Disordered" evidence="1">
    <location>
        <begin position="1099"/>
        <end position="1193"/>
    </location>
</feature>
<feature type="compositionally biased region" description="Polar residues" evidence="1">
    <location>
        <begin position="408"/>
        <end position="423"/>
    </location>
</feature>
<dbReference type="EMBL" id="JANPWB010000009">
    <property type="protein sequence ID" value="KAJ1154543.1"/>
    <property type="molecule type" value="Genomic_DNA"/>
</dbReference>
<dbReference type="InterPro" id="IPR049109">
    <property type="entry name" value="TARSH/FNDC1_C"/>
</dbReference>
<feature type="compositionally biased region" description="Polar residues" evidence="1">
    <location>
        <begin position="371"/>
        <end position="391"/>
    </location>
</feature>
<feature type="compositionally biased region" description="Polar residues" evidence="1">
    <location>
        <begin position="644"/>
        <end position="654"/>
    </location>
</feature>
<feature type="compositionally biased region" description="Basic and acidic residues" evidence="1">
    <location>
        <begin position="541"/>
        <end position="556"/>
    </location>
</feature>
<feature type="compositionally biased region" description="Low complexity" evidence="1">
    <location>
        <begin position="1299"/>
        <end position="1320"/>
    </location>
</feature>
<dbReference type="Pfam" id="PF00041">
    <property type="entry name" value="fn3"/>
    <property type="match status" value="3"/>
</dbReference>
<feature type="region of interest" description="Disordered" evidence="1">
    <location>
        <begin position="913"/>
        <end position="1020"/>
    </location>
</feature>
<dbReference type="PANTHER" id="PTHR23197">
    <property type="entry name" value="TARSH-RELATED FIBRONECTIN DOMAIN-CONTAINING"/>
    <property type="match status" value="1"/>
</dbReference>
<dbReference type="PRINTS" id="PR00014">
    <property type="entry name" value="FNTYPEIII"/>
</dbReference>
<dbReference type="Gene3D" id="2.60.40.10">
    <property type="entry name" value="Immunoglobulins"/>
    <property type="match status" value="3"/>
</dbReference>
<feature type="domain" description="Fibronectin type-III" evidence="2">
    <location>
        <begin position="197"/>
        <end position="292"/>
    </location>
</feature>
<feature type="compositionally biased region" description="Basic and acidic residues" evidence="1">
    <location>
        <begin position="1"/>
        <end position="11"/>
    </location>
</feature>
<feature type="compositionally biased region" description="Low complexity" evidence="1">
    <location>
        <begin position="309"/>
        <end position="326"/>
    </location>
</feature>
<feature type="compositionally biased region" description="Polar residues" evidence="1">
    <location>
        <begin position="700"/>
        <end position="760"/>
    </location>
</feature>
<dbReference type="CDD" id="cd00063">
    <property type="entry name" value="FN3"/>
    <property type="match status" value="3"/>
</dbReference>
<feature type="compositionally biased region" description="Polar residues" evidence="1">
    <location>
        <begin position="517"/>
        <end position="540"/>
    </location>
</feature>
<feature type="domain" description="Fibronectin type-III" evidence="2">
    <location>
        <begin position="97"/>
        <end position="192"/>
    </location>
</feature>
<dbReference type="Proteomes" id="UP001066276">
    <property type="component" value="Chromosome 5"/>
</dbReference>
<feature type="compositionally biased region" description="Acidic residues" evidence="1">
    <location>
        <begin position="361"/>
        <end position="370"/>
    </location>
</feature>
<proteinExistence type="predicted"/>
<dbReference type="SMART" id="SM00060">
    <property type="entry name" value="FN3"/>
    <property type="match status" value="3"/>
</dbReference>
<feature type="region of interest" description="Disordered" evidence="1">
    <location>
        <begin position="1485"/>
        <end position="1529"/>
    </location>
</feature>
<feature type="compositionally biased region" description="Basic and acidic residues" evidence="1">
    <location>
        <begin position="685"/>
        <end position="699"/>
    </location>
</feature>
<feature type="compositionally biased region" description="Polar residues" evidence="1">
    <location>
        <begin position="1099"/>
        <end position="1128"/>
    </location>
</feature>
<keyword evidence="4" id="KW-1185">Reference proteome</keyword>
<feature type="compositionally biased region" description="Low complexity" evidence="1">
    <location>
        <begin position="431"/>
        <end position="440"/>
    </location>
</feature>
<feature type="compositionally biased region" description="Basic and acidic residues" evidence="1">
    <location>
        <begin position="961"/>
        <end position="970"/>
    </location>
</feature>
<dbReference type="PROSITE" id="PS50853">
    <property type="entry name" value="FN3"/>
    <property type="match status" value="3"/>
</dbReference>
<reference evidence="3" key="1">
    <citation type="journal article" date="2022" name="bioRxiv">
        <title>Sequencing and chromosome-scale assembly of the giantPleurodeles waltlgenome.</title>
        <authorList>
            <person name="Brown T."/>
            <person name="Elewa A."/>
            <person name="Iarovenko S."/>
            <person name="Subramanian E."/>
            <person name="Araus A.J."/>
            <person name="Petzold A."/>
            <person name="Susuki M."/>
            <person name="Suzuki K.-i.T."/>
            <person name="Hayashi T."/>
            <person name="Toyoda A."/>
            <person name="Oliveira C."/>
            <person name="Osipova E."/>
            <person name="Leigh N.D."/>
            <person name="Simon A."/>
            <person name="Yun M.H."/>
        </authorList>
    </citation>
    <scope>NUCLEOTIDE SEQUENCE</scope>
    <source>
        <strain evidence="3">20211129_DDA</strain>
        <tissue evidence="3">Liver</tissue>
    </source>
</reference>
<feature type="region of interest" description="Disordered" evidence="1">
    <location>
        <begin position="1275"/>
        <end position="1361"/>
    </location>
</feature>
<accession>A0AAV7RUD9</accession>
<feature type="compositionally biased region" description="Basic residues" evidence="1">
    <location>
        <begin position="568"/>
        <end position="591"/>
    </location>
</feature>
<feature type="compositionally biased region" description="Polar residues" evidence="1">
    <location>
        <begin position="971"/>
        <end position="982"/>
    </location>
</feature>
<dbReference type="Pfam" id="PF21731">
    <property type="entry name" value="TARSH_C"/>
    <property type="match status" value="1"/>
</dbReference>
<feature type="compositionally biased region" description="Low complexity" evidence="1">
    <location>
        <begin position="1485"/>
        <end position="1522"/>
    </location>
</feature>
<feature type="region of interest" description="Disordered" evidence="1">
    <location>
        <begin position="309"/>
        <end position="769"/>
    </location>
</feature>
<dbReference type="InterPro" id="IPR013783">
    <property type="entry name" value="Ig-like_fold"/>
</dbReference>
<feature type="compositionally biased region" description="Low complexity" evidence="1">
    <location>
        <begin position="935"/>
        <end position="952"/>
    </location>
</feature>
<feature type="region of interest" description="Disordered" evidence="1">
    <location>
        <begin position="1038"/>
        <end position="1076"/>
    </location>
</feature>
<protein>
    <recommendedName>
        <fullName evidence="2">Fibronectin type-III domain-containing protein</fullName>
    </recommendedName>
</protein>
<comment type="caution">
    <text evidence="3">The sequence shown here is derived from an EMBL/GenBank/DDBJ whole genome shotgun (WGS) entry which is preliminary data.</text>
</comment>
<feature type="compositionally biased region" description="Basic residues" evidence="1">
    <location>
        <begin position="327"/>
        <end position="339"/>
    </location>
</feature>
<dbReference type="InterPro" id="IPR003961">
    <property type="entry name" value="FN3_dom"/>
</dbReference>
<feature type="compositionally biased region" description="Basic and acidic residues" evidence="1">
    <location>
        <begin position="475"/>
        <end position="488"/>
    </location>
</feature>
<dbReference type="PANTHER" id="PTHR23197:SF8">
    <property type="entry name" value="FIBRONECTIN TYPE III DOMAIN-CONTAINING PROTEIN 1"/>
    <property type="match status" value="1"/>
</dbReference>
<feature type="non-terminal residue" evidence="3">
    <location>
        <position position="1877"/>
    </location>
</feature>